<evidence type="ECO:0000256" key="1">
    <source>
        <dbReference type="ARBA" id="ARBA00022443"/>
    </source>
</evidence>
<evidence type="ECO:0000313" key="5">
    <source>
        <dbReference type="WBParaSite" id="SMUV_0000951701-mRNA-1"/>
    </source>
</evidence>
<accession>A0A0N5AX48</accession>
<keyword evidence="1 2" id="KW-0728">SH3 domain</keyword>
<evidence type="ECO:0000259" key="3">
    <source>
        <dbReference type="PROSITE" id="PS50002"/>
    </source>
</evidence>
<evidence type="ECO:0000256" key="2">
    <source>
        <dbReference type="PROSITE-ProRule" id="PRU00192"/>
    </source>
</evidence>
<dbReference type="PROSITE" id="PS50002">
    <property type="entry name" value="SH3"/>
    <property type="match status" value="1"/>
</dbReference>
<dbReference type="SUPFAM" id="SSF50044">
    <property type="entry name" value="SH3-domain"/>
    <property type="match status" value="1"/>
</dbReference>
<dbReference type="Proteomes" id="UP000046393">
    <property type="component" value="Unplaced"/>
</dbReference>
<keyword evidence="4" id="KW-1185">Reference proteome</keyword>
<evidence type="ECO:0000313" key="4">
    <source>
        <dbReference type="Proteomes" id="UP000046393"/>
    </source>
</evidence>
<dbReference type="InterPro" id="IPR001452">
    <property type="entry name" value="SH3_domain"/>
</dbReference>
<dbReference type="InterPro" id="IPR036028">
    <property type="entry name" value="SH3-like_dom_sf"/>
</dbReference>
<reference evidence="5" key="1">
    <citation type="submission" date="2017-02" db="UniProtKB">
        <authorList>
            <consortium name="WormBaseParasite"/>
        </authorList>
    </citation>
    <scope>IDENTIFICATION</scope>
</reference>
<dbReference type="Gene3D" id="2.30.30.40">
    <property type="entry name" value="SH3 Domains"/>
    <property type="match status" value="1"/>
</dbReference>
<protein>
    <submittedName>
        <fullName evidence="5">SH3 domain-containing protein</fullName>
    </submittedName>
</protein>
<organism evidence="4 5">
    <name type="scientific">Syphacia muris</name>
    <dbReference type="NCBI Taxonomy" id="451379"/>
    <lineage>
        <taxon>Eukaryota</taxon>
        <taxon>Metazoa</taxon>
        <taxon>Ecdysozoa</taxon>
        <taxon>Nematoda</taxon>
        <taxon>Chromadorea</taxon>
        <taxon>Rhabditida</taxon>
        <taxon>Spirurina</taxon>
        <taxon>Oxyuridomorpha</taxon>
        <taxon>Oxyuroidea</taxon>
        <taxon>Oxyuridae</taxon>
        <taxon>Syphacia</taxon>
    </lineage>
</organism>
<sequence>GRGDWYIATDDYEAVENDQVSVSKGQKLEVVDSNVSDSLHWIMVSAVNESGETHRGLVPRSIVFGNESGASSNKSLICLHGVFIGFAHRLLHSAVCGRKLIDTSSLLESVDIRSHTVDPNVKNMPQNHGKTDEKSSLKQRWSFGLHRHWFSNSTKHSSQKSCSGNSAESSNTFLIAPARTTLGTVLRGWLQLLILMCFIRL</sequence>
<dbReference type="AlphaFoldDB" id="A0A0N5AX48"/>
<dbReference type="WBParaSite" id="SMUV_0000951701-mRNA-1">
    <property type="protein sequence ID" value="SMUV_0000951701-mRNA-1"/>
    <property type="gene ID" value="SMUV_0000951701"/>
</dbReference>
<feature type="domain" description="SH3" evidence="3">
    <location>
        <begin position="1"/>
        <end position="68"/>
    </location>
</feature>
<name>A0A0N5AX48_9BILA</name>
<proteinExistence type="predicted"/>